<evidence type="ECO:0000313" key="2">
    <source>
        <dbReference type="EMBL" id="AEB11585.1"/>
    </source>
</evidence>
<name>F2NNZ7_MARHT</name>
<dbReference type="STRING" id="869210.Marky_0838"/>
<keyword evidence="3" id="KW-1185">Reference proteome</keyword>
<dbReference type="InterPro" id="IPR004942">
    <property type="entry name" value="Roadblock/LAMTOR2_dom"/>
</dbReference>
<dbReference type="OrthoDB" id="32664at2"/>
<feature type="domain" description="Roadblock/LAMTOR2" evidence="1">
    <location>
        <begin position="2"/>
        <end position="87"/>
    </location>
</feature>
<dbReference type="Pfam" id="PF03259">
    <property type="entry name" value="Robl_LC7"/>
    <property type="match status" value="1"/>
</dbReference>
<proteinExistence type="predicted"/>
<protein>
    <submittedName>
        <fullName evidence="2">Roadblock/LC7 family protein</fullName>
    </submittedName>
</protein>
<accession>F2NNZ7</accession>
<dbReference type="HOGENOM" id="CLU_170938_0_0_0"/>
<dbReference type="SUPFAM" id="SSF103196">
    <property type="entry name" value="Roadblock/LC7 domain"/>
    <property type="match status" value="1"/>
</dbReference>
<dbReference type="SMART" id="SM00960">
    <property type="entry name" value="Robl_LC7"/>
    <property type="match status" value="1"/>
</dbReference>
<evidence type="ECO:0000259" key="1">
    <source>
        <dbReference type="SMART" id="SM00960"/>
    </source>
</evidence>
<dbReference type="Gene3D" id="3.30.450.30">
    <property type="entry name" value="Dynein light chain 2a, cytoplasmic"/>
    <property type="match status" value="1"/>
</dbReference>
<gene>
    <name evidence="2" type="ordered locus">Marky_0838</name>
</gene>
<sequence length="111" mass="11781">MSWLASLSAMPSVERAVLTGMDGLVIEAVGQRGPDPQLLAAELAGLMRAMGGVSRALGEELRRFTVATDEHEILAVCFGQYCLGALIQRGSDRKAVGAELSRLALVLAERL</sequence>
<dbReference type="eggNOG" id="COG2018">
    <property type="taxonomic scope" value="Bacteria"/>
</dbReference>
<dbReference type="Proteomes" id="UP000007030">
    <property type="component" value="Chromosome"/>
</dbReference>
<dbReference type="AlphaFoldDB" id="F2NNZ7"/>
<dbReference type="RefSeq" id="WP_013703636.1">
    <property type="nucleotide sequence ID" value="NC_015387.1"/>
</dbReference>
<dbReference type="EMBL" id="CP002630">
    <property type="protein sequence ID" value="AEB11585.1"/>
    <property type="molecule type" value="Genomic_DNA"/>
</dbReference>
<evidence type="ECO:0000313" key="3">
    <source>
        <dbReference type="Proteomes" id="UP000007030"/>
    </source>
</evidence>
<reference evidence="2 3" key="1">
    <citation type="journal article" date="2012" name="Stand. Genomic Sci.">
        <title>Complete genome sequence of the aerobic, heterotroph Marinithermus hydrothermalis type strain (T1(T)) from a deep-sea hydrothermal vent chimney.</title>
        <authorList>
            <person name="Copeland A."/>
            <person name="Gu W."/>
            <person name="Yasawong M."/>
            <person name="Lapidus A."/>
            <person name="Lucas S."/>
            <person name="Deshpande S."/>
            <person name="Pagani I."/>
            <person name="Tapia R."/>
            <person name="Cheng J.F."/>
            <person name="Goodwin L.A."/>
            <person name="Pitluck S."/>
            <person name="Liolios K."/>
            <person name="Ivanova N."/>
            <person name="Mavromatis K."/>
            <person name="Mikhailova N."/>
            <person name="Pati A."/>
            <person name="Chen A."/>
            <person name="Palaniappan K."/>
            <person name="Land M."/>
            <person name="Pan C."/>
            <person name="Brambilla E.M."/>
            <person name="Rohde M."/>
            <person name="Tindall B.J."/>
            <person name="Sikorski J."/>
            <person name="Goker M."/>
            <person name="Detter J.C."/>
            <person name="Bristow J."/>
            <person name="Eisen J.A."/>
            <person name="Markowitz V."/>
            <person name="Hugenholtz P."/>
            <person name="Kyrpides N.C."/>
            <person name="Klenk H.P."/>
            <person name="Woyke T."/>
        </authorList>
    </citation>
    <scope>NUCLEOTIDE SEQUENCE [LARGE SCALE GENOMIC DNA]</scope>
    <source>
        <strain evidence="3">DSM 14884 / JCM 11576 / T1</strain>
    </source>
</reference>
<dbReference type="KEGG" id="mhd:Marky_0838"/>
<organism evidence="2 3">
    <name type="scientific">Marinithermus hydrothermalis (strain DSM 14884 / JCM 11576 / T1)</name>
    <dbReference type="NCBI Taxonomy" id="869210"/>
    <lineage>
        <taxon>Bacteria</taxon>
        <taxon>Thermotogati</taxon>
        <taxon>Deinococcota</taxon>
        <taxon>Deinococci</taxon>
        <taxon>Thermales</taxon>
        <taxon>Thermaceae</taxon>
        <taxon>Marinithermus</taxon>
    </lineage>
</organism>